<proteinExistence type="predicted"/>
<dbReference type="PROSITE" id="PS50943">
    <property type="entry name" value="HTH_CROC1"/>
    <property type="match status" value="1"/>
</dbReference>
<feature type="domain" description="HTH cro/C1-type" evidence="1">
    <location>
        <begin position="16"/>
        <end position="71"/>
    </location>
</feature>
<evidence type="ECO:0000259" key="1">
    <source>
        <dbReference type="PROSITE" id="PS50943"/>
    </source>
</evidence>
<dbReference type="InterPro" id="IPR001387">
    <property type="entry name" value="Cro/C1-type_HTH"/>
</dbReference>
<dbReference type="InterPro" id="IPR043917">
    <property type="entry name" value="DUF5753"/>
</dbReference>
<accession>A0A846XFY6</accession>
<dbReference type="Pfam" id="PF13560">
    <property type="entry name" value="HTH_31"/>
    <property type="match status" value="1"/>
</dbReference>
<evidence type="ECO:0000313" key="3">
    <source>
        <dbReference type="Proteomes" id="UP000565715"/>
    </source>
</evidence>
<evidence type="ECO:0000313" key="2">
    <source>
        <dbReference type="EMBL" id="NKY34367.1"/>
    </source>
</evidence>
<organism evidence="2 3">
    <name type="scientific">Nocardia speluncae</name>
    <dbReference type="NCBI Taxonomy" id="419477"/>
    <lineage>
        <taxon>Bacteria</taxon>
        <taxon>Bacillati</taxon>
        <taxon>Actinomycetota</taxon>
        <taxon>Actinomycetes</taxon>
        <taxon>Mycobacteriales</taxon>
        <taxon>Nocardiaceae</taxon>
        <taxon>Nocardia</taxon>
    </lineage>
</organism>
<sequence length="295" mass="32713">MAGGSTLPKRALGRELRRLRERSGTNQAAAARAIEVSPQTIGRLEDGHASRPTTLQINGLCDRYGASDEERRFLLDLLQDSRTVKQNGAGWWRAYTDQIPADFNHYLALESAACHITSWQVTLLPGLLQTPGYRRALLWAAHPDWSTDDVERRIELATTRQEQLIGTGCRMTVLLSEAVLRHGIGGAGIMAEQLLHMRAMTELPAFSLRVVPFMARSPMGLIARSFVLFRFPVPSNTKIAEPPVVYVEGFAGSLYLERAGEISLYQGALREIERVALNEDETRELVSGVVKEFAG</sequence>
<dbReference type="Pfam" id="PF19054">
    <property type="entry name" value="DUF5753"/>
    <property type="match status" value="1"/>
</dbReference>
<dbReference type="SMART" id="SM00530">
    <property type="entry name" value="HTH_XRE"/>
    <property type="match status" value="1"/>
</dbReference>
<keyword evidence="3" id="KW-1185">Reference proteome</keyword>
<dbReference type="Gene3D" id="1.10.260.40">
    <property type="entry name" value="lambda repressor-like DNA-binding domains"/>
    <property type="match status" value="1"/>
</dbReference>
<gene>
    <name evidence="2" type="ORF">HGA13_14985</name>
</gene>
<reference evidence="2 3" key="1">
    <citation type="submission" date="2020-04" db="EMBL/GenBank/DDBJ databases">
        <title>MicrobeNet Type strains.</title>
        <authorList>
            <person name="Nicholson A.C."/>
        </authorList>
    </citation>
    <scope>NUCLEOTIDE SEQUENCE [LARGE SCALE GENOMIC DNA]</scope>
    <source>
        <strain evidence="2 3">DSM 45078</strain>
    </source>
</reference>
<comment type="caution">
    <text evidence="2">The sequence shown here is derived from an EMBL/GenBank/DDBJ whole genome shotgun (WGS) entry which is preliminary data.</text>
</comment>
<dbReference type="RefSeq" id="WP_068042889.1">
    <property type="nucleotide sequence ID" value="NZ_JAAXOO010000003.1"/>
</dbReference>
<dbReference type="GO" id="GO:0003677">
    <property type="term" value="F:DNA binding"/>
    <property type="evidence" value="ECO:0007669"/>
    <property type="project" value="InterPro"/>
</dbReference>
<dbReference type="EMBL" id="JAAXOO010000003">
    <property type="protein sequence ID" value="NKY34367.1"/>
    <property type="molecule type" value="Genomic_DNA"/>
</dbReference>
<protein>
    <submittedName>
        <fullName evidence="2">Helix-turn-helix domain-containing protein</fullName>
    </submittedName>
</protein>
<dbReference type="InterPro" id="IPR010982">
    <property type="entry name" value="Lambda_DNA-bd_dom_sf"/>
</dbReference>
<dbReference type="SUPFAM" id="SSF47413">
    <property type="entry name" value="lambda repressor-like DNA-binding domains"/>
    <property type="match status" value="1"/>
</dbReference>
<dbReference type="AlphaFoldDB" id="A0A846XFY6"/>
<dbReference type="Proteomes" id="UP000565715">
    <property type="component" value="Unassembled WGS sequence"/>
</dbReference>
<name>A0A846XFY6_9NOCA</name>